<dbReference type="KEGG" id="lha:LHA_1516"/>
<dbReference type="STRING" id="449.LHA_1516"/>
<dbReference type="GO" id="GO:0051539">
    <property type="term" value="F:4 iron, 4 sulfur cluster binding"/>
    <property type="evidence" value="ECO:0007669"/>
    <property type="project" value="UniProtKB-UniRule"/>
</dbReference>
<evidence type="ECO:0000256" key="2">
    <source>
        <dbReference type="ARBA" id="ARBA00022485"/>
    </source>
</evidence>
<evidence type="ECO:0000256" key="3">
    <source>
        <dbReference type="ARBA" id="ARBA00022723"/>
    </source>
</evidence>
<reference evidence="14" key="1">
    <citation type="submission" date="2014-09" db="EMBL/GenBank/DDBJ databases">
        <authorList>
            <person name="Gomez-Valero L."/>
        </authorList>
    </citation>
    <scope>NUCLEOTIDE SEQUENCE [LARGE SCALE GENOMIC DNA]</scope>
    <source>
        <strain evidence="14">ATCC35250</strain>
    </source>
</reference>
<dbReference type="GO" id="GO:0005829">
    <property type="term" value="C:cytosol"/>
    <property type="evidence" value="ECO:0007669"/>
    <property type="project" value="TreeGrafter"/>
</dbReference>
<organism evidence="13 14">
    <name type="scientific">Legionella hackeliae</name>
    <dbReference type="NCBI Taxonomy" id="449"/>
    <lineage>
        <taxon>Bacteria</taxon>
        <taxon>Pseudomonadati</taxon>
        <taxon>Pseudomonadota</taxon>
        <taxon>Gammaproteobacteria</taxon>
        <taxon>Legionellales</taxon>
        <taxon>Legionellaceae</taxon>
        <taxon>Legionella</taxon>
    </lineage>
</organism>
<evidence type="ECO:0000256" key="4">
    <source>
        <dbReference type="ARBA" id="ARBA00023004"/>
    </source>
</evidence>
<protein>
    <recommendedName>
        <fullName evidence="9 10">Phosphogluconate dehydratase</fullName>
        <ecNumber evidence="9 10">4.2.1.12</ecNumber>
    </recommendedName>
</protein>
<evidence type="ECO:0000256" key="7">
    <source>
        <dbReference type="ARBA" id="ARBA00023239"/>
    </source>
</evidence>
<dbReference type="AlphaFoldDB" id="A0A0A8UP90"/>
<evidence type="ECO:0000313" key="14">
    <source>
        <dbReference type="Proteomes" id="UP000032803"/>
    </source>
</evidence>
<dbReference type="FunFam" id="3.50.30.80:FF:000001">
    <property type="entry name" value="Dihydroxy-acid dehydratase"/>
    <property type="match status" value="1"/>
</dbReference>
<feature type="domain" description="Dihydroxy-acid/6-phosphogluconate dehydratase N-terminal" evidence="11">
    <location>
        <begin position="65"/>
        <end position="378"/>
    </location>
</feature>
<evidence type="ECO:0000313" key="13">
    <source>
        <dbReference type="EMBL" id="CEK10558.1"/>
    </source>
</evidence>
<feature type="binding site" evidence="9">
    <location>
        <position position="221"/>
    </location>
    <ligand>
        <name>[4Fe-4S] cluster</name>
        <dbReference type="ChEBI" id="CHEBI:49883"/>
    </ligand>
</feature>
<evidence type="ECO:0000256" key="5">
    <source>
        <dbReference type="ARBA" id="ARBA00023014"/>
    </source>
</evidence>
<dbReference type="GO" id="GO:0046872">
    <property type="term" value="F:metal ion binding"/>
    <property type="evidence" value="ECO:0007669"/>
    <property type="project" value="UniProtKB-KW"/>
</dbReference>
<keyword evidence="3 9" id="KW-0479">Metal-binding</keyword>
<dbReference type="GO" id="GO:0019521">
    <property type="term" value="P:D-gluconate metabolic process"/>
    <property type="evidence" value="ECO:0007669"/>
    <property type="project" value="UniProtKB-KW"/>
</dbReference>
<dbReference type="InterPro" id="IPR056740">
    <property type="entry name" value="ILV_EDD_C"/>
</dbReference>
<sequence>MHPVIKKVTEQIIARSKESRAHYLNQMDKAFERGPHRATLQCGNLAHGFASCQAHEKAILRASTKPNIAIISAYNDMLSAHQPYEKYPAILKIAILEAGGVAQFAGGVPAMCDGVTQGQPGMELSLISRDVIAMSAAIALSHNMFDGGLMLGICDKIVPGLLIAALTFGHLPFVFVPAGPMPSGIANKEKARIRQLYAEGKVGKDALLDVEAASYHAPGTCTFYGTANSNQLIVETMGLHLPGASFVNPGTSLRDALTQAAGRQVTQLTHLGDNYLPIAKIVDEKVIVNGMIALLTTGGSTNHTMHLVAIARAAGIKINWDDFAQLSSVIPLIARIYPNGDADINQFQQAGGMAYLMRGLLDAGLLHEDVNTIMGFGLRHYINEPVLDNKQLIWREGPKESLDLTVLRAPANPFKAEGGLQVLAGNIGRGVIKTSSLQAGSEIIQAPAVVFSSQHELDAAFKAGELNKDCVVVVRFQGPKACGMPELHKLTPPLGVLQDRGFRVALVTDGRMSGASGKVPAAIHVTPEAAEGGVIAKIKTGDMLLIDSKKGVLQLLVSEEELAQRPGEKIDHTENDYGMGREMFVNLRAKLTGAEQGASCLFSTEAYIQ</sequence>
<keyword evidence="7 9" id="KW-0456">Lyase</keyword>
<dbReference type="RefSeq" id="WP_045105912.1">
    <property type="nucleotide sequence ID" value="NZ_LN681225.1"/>
</dbReference>
<dbReference type="SUPFAM" id="SSF143975">
    <property type="entry name" value="IlvD/EDD N-terminal domain-like"/>
    <property type="match status" value="1"/>
</dbReference>
<dbReference type="NCBIfam" id="TIGR01196">
    <property type="entry name" value="edd"/>
    <property type="match status" value="1"/>
</dbReference>
<dbReference type="GO" id="GO:0009255">
    <property type="term" value="P:Entner-Doudoroff pathway through 6-phosphogluconate"/>
    <property type="evidence" value="ECO:0007669"/>
    <property type="project" value="UniProtKB-UniRule"/>
</dbReference>
<keyword evidence="4 9" id="KW-0408">Iron</keyword>
<dbReference type="UniPathway" id="UPA00226"/>
<keyword evidence="8 9" id="KW-0119">Carbohydrate metabolism</keyword>
<comment type="function">
    <text evidence="9">Catalyzes the dehydration of 6-phospho-D-gluconate to 2-dehydro-3-deoxy-6-phospho-D-gluconate.</text>
</comment>
<keyword evidence="6 9" id="KW-0311">Gluconate utilization</keyword>
<dbReference type="Gene3D" id="3.50.30.80">
    <property type="entry name" value="IlvD/EDD C-terminal domain-like"/>
    <property type="match status" value="1"/>
</dbReference>
<accession>A0A0A8UP90</accession>
<dbReference type="EMBL" id="LN681225">
    <property type="protein sequence ID" value="CEK10558.1"/>
    <property type="molecule type" value="Genomic_DNA"/>
</dbReference>
<dbReference type="OrthoDB" id="9807077at2"/>
<feature type="binding site" evidence="9">
    <location>
        <position position="154"/>
    </location>
    <ligand>
        <name>[4Fe-4S] cluster</name>
        <dbReference type="ChEBI" id="CHEBI:49883"/>
    </ligand>
</feature>
<evidence type="ECO:0000256" key="10">
    <source>
        <dbReference type="NCBIfam" id="TIGR01196"/>
    </source>
</evidence>
<evidence type="ECO:0000256" key="1">
    <source>
        <dbReference type="ARBA" id="ARBA00006486"/>
    </source>
</evidence>
<dbReference type="GO" id="GO:0004456">
    <property type="term" value="F:phosphogluconate dehydratase activity"/>
    <property type="evidence" value="ECO:0007669"/>
    <property type="project" value="UniProtKB-UniRule"/>
</dbReference>
<dbReference type="HOGENOM" id="CLU_014271_1_2_6"/>
<feature type="domain" description="Dihydroxy-acid/6-phosphogluconate dehydratase C-terminal" evidence="12">
    <location>
        <begin position="406"/>
        <end position="598"/>
    </location>
</feature>
<keyword evidence="14" id="KW-1185">Reference proteome</keyword>
<name>A0A0A8UP90_LEGHA</name>
<evidence type="ECO:0000256" key="6">
    <source>
        <dbReference type="ARBA" id="ARBA00023064"/>
    </source>
</evidence>
<dbReference type="Proteomes" id="UP000032803">
    <property type="component" value="Chromosome I"/>
</dbReference>
<gene>
    <name evidence="9 13" type="primary">edd</name>
    <name evidence="13" type="ORF">LHA_1516</name>
</gene>
<dbReference type="InterPro" id="IPR020558">
    <property type="entry name" value="DiOHA_6PGluconate_deHydtase_CS"/>
</dbReference>
<dbReference type="Pfam" id="PF24877">
    <property type="entry name" value="ILV_EDD_C"/>
    <property type="match status" value="1"/>
</dbReference>
<dbReference type="HAMAP" id="MF_02094">
    <property type="entry name" value="Edd"/>
    <property type="match status" value="1"/>
</dbReference>
<dbReference type="InterPro" id="IPR004786">
    <property type="entry name" value="6-phosphgluc_deHydtase"/>
</dbReference>
<comment type="similarity">
    <text evidence="1 9">Belongs to the IlvD/Edd family.</text>
</comment>
<proteinExistence type="inferred from homology"/>
<comment type="catalytic activity">
    <reaction evidence="9">
        <text>6-phospho-D-gluconate = 2-dehydro-3-deoxy-6-phospho-D-gluconate + H2O</text>
        <dbReference type="Rhea" id="RHEA:17277"/>
        <dbReference type="ChEBI" id="CHEBI:15377"/>
        <dbReference type="ChEBI" id="CHEBI:57569"/>
        <dbReference type="ChEBI" id="CHEBI:58759"/>
        <dbReference type="EC" id="4.2.1.12"/>
    </reaction>
</comment>
<evidence type="ECO:0000256" key="9">
    <source>
        <dbReference type="HAMAP-Rule" id="MF_02094"/>
    </source>
</evidence>
<dbReference type="PATRIC" id="fig|449.7.peg.736"/>
<dbReference type="PROSITE" id="PS00887">
    <property type="entry name" value="ILVD_EDD_2"/>
    <property type="match status" value="1"/>
</dbReference>
<comment type="cofactor">
    <cofactor evidence="9">
        <name>[4Fe-4S] cluster</name>
        <dbReference type="ChEBI" id="CHEBI:49883"/>
    </cofactor>
    <text evidence="9">Binds 1 [4Fe-4S] cluster.</text>
</comment>
<evidence type="ECO:0000256" key="8">
    <source>
        <dbReference type="ARBA" id="ARBA00023277"/>
    </source>
</evidence>
<keyword evidence="5 9" id="KW-0411">Iron-sulfur</keyword>
<evidence type="ECO:0000259" key="11">
    <source>
        <dbReference type="Pfam" id="PF00920"/>
    </source>
</evidence>
<dbReference type="SUPFAM" id="SSF52016">
    <property type="entry name" value="LeuD/IlvD-like"/>
    <property type="match status" value="1"/>
</dbReference>
<keyword evidence="2 9" id="KW-0004">4Fe-4S</keyword>
<dbReference type="InterPro" id="IPR042096">
    <property type="entry name" value="Dihydro-acid_dehy_C"/>
</dbReference>
<dbReference type="PANTHER" id="PTHR43661">
    <property type="entry name" value="D-XYLONATE DEHYDRATASE"/>
    <property type="match status" value="1"/>
</dbReference>
<dbReference type="PROSITE" id="PS00886">
    <property type="entry name" value="ILVD_EDD_1"/>
    <property type="match status" value="1"/>
</dbReference>
<dbReference type="InterPro" id="IPR037237">
    <property type="entry name" value="IlvD/EDD_N"/>
</dbReference>
<comment type="pathway">
    <text evidence="9">Carbohydrate metabolism; Entner-Doudoroff pathway.</text>
</comment>
<dbReference type="Pfam" id="PF00920">
    <property type="entry name" value="ILVD_EDD_N"/>
    <property type="match status" value="1"/>
</dbReference>
<dbReference type="InterPro" id="IPR000581">
    <property type="entry name" value="ILV_EDD_N"/>
</dbReference>
<dbReference type="EC" id="4.2.1.12" evidence="9 10"/>
<evidence type="ECO:0000259" key="12">
    <source>
        <dbReference type="Pfam" id="PF24877"/>
    </source>
</evidence>
<dbReference type="PANTHER" id="PTHR43661:SF1">
    <property type="entry name" value="PHOSPHOGLUCONATE DEHYDRATASE"/>
    <property type="match status" value="1"/>
</dbReference>